<gene>
    <name evidence="2" type="ORF">C7B81_09550</name>
</gene>
<dbReference type="InterPro" id="IPR017136">
    <property type="entry name" value="UCP037205"/>
</dbReference>
<dbReference type="RefSeq" id="WP_106221204.1">
    <property type="nucleotide sequence ID" value="NZ_PVWP01000006.1"/>
</dbReference>
<dbReference type="EMBL" id="PVWP01000006">
    <property type="protein sequence ID" value="PSB37195.1"/>
    <property type="molecule type" value="Genomic_DNA"/>
</dbReference>
<evidence type="ECO:0000313" key="3">
    <source>
        <dbReference type="Proteomes" id="UP000238218"/>
    </source>
</evidence>
<proteinExistence type="predicted"/>
<dbReference type="Pfam" id="PF10013">
    <property type="entry name" value="DUF2256"/>
    <property type="match status" value="1"/>
</dbReference>
<protein>
    <submittedName>
        <fullName evidence="2">DUF2256 domain-containing protein</fullName>
    </submittedName>
</protein>
<sequence length="64" mass="7617">MPHHLDRPTKICPVCGRPFQWRRKWKDVWDEVRYCSERCRRNRNRARPDASAPVPISKRATSAA</sequence>
<dbReference type="PANTHER" id="PTHR37463:SF1">
    <property type="entry name" value="DUF2256 DOMAIN-CONTAINING PROTEIN"/>
    <property type="match status" value="1"/>
</dbReference>
<evidence type="ECO:0000256" key="1">
    <source>
        <dbReference type="SAM" id="MobiDB-lite"/>
    </source>
</evidence>
<reference evidence="2 3" key="1">
    <citation type="submission" date="2018-03" db="EMBL/GenBank/DDBJ databases">
        <title>The ancient ancestry and fast evolution of plastids.</title>
        <authorList>
            <person name="Moore K.R."/>
            <person name="Magnabosco C."/>
            <person name="Momper L."/>
            <person name="Gold D.A."/>
            <person name="Bosak T."/>
            <person name="Fournier G.P."/>
        </authorList>
    </citation>
    <scope>NUCLEOTIDE SEQUENCE [LARGE SCALE GENOMIC DNA]</scope>
    <source>
        <strain evidence="2 3">CCALA 015</strain>
    </source>
</reference>
<dbReference type="Proteomes" id="UP000238218">
    <property type="component" value="Unassembled WGS sequence"/>
</dbReference>
<name>A0ABX5F6Y1_9CHRO</name>
<organism evidence="2 3">
    <name type="scientific">Aphanothece cf. minutissima CCALA 015</name>
    <dbReference type="NCBI Taxonomy" id="2107695"/>
    <lineage>
        <taxon>Bacteria</taxon>
        <taxon>Bacillati</taxon>
        <taxon>Cyanobacteriota</taxon>
        <taxon>Cyanophyceae</taxon>
        <taxon>Oscillatoriophycideae</taxon>
        <taxon>Chroococcales</taxon>
        <taxon>Aphanothecaceae</taxon>
        <taxon>Aphanothece</taxon>
    </lineage>
</organism>
<feature type="region of interest" description="Disordered" evidence="1">
    <location>
        <begin position="44"/>
        <end position="64"/>
    </location>
</feature>
<evidence type="ECO:0000313" key="2">
    <source>
        <dbReference type="EMBL" id="PSB37195.1"/>
    </source>
</evidence>
<comment type="caution">
    <text evidence="2">The sequence shown here is derived from an EMBL/GenBank/DDBJ whole genome shotgun (WGS) entry which is preliminary data.</text>
</comment>
<dbReference type="PANTHER" id="PTHR37463">
    <property type="entry name" value="GSL3115 PROTEIN"/>
    <property type="match status" value="1"/>
</dbReference>
<keyword evidence="3" id="KW-1185">Reference proteome</keyword>
<accession>A0ABX5F6Y1</accession>